<dbReference type="Pfam" id="PF01098">
    <property type="entry name" value="FTSW_RODA_SPOVE"/>
    <property type="match status" value="1"/>
</dbReference>
<evidence type="ECO:0000313" key="7">
    <source>
        <dbReference type="EMBL" id="MEB3429693.1"/>
    </source>
</evidence>
<evidence type="ECO:0000256" key="5">
    <source>
        <dbReference type="ARBA" id="ARBA00023136"/>
    </source>
</evidence>
<feature type="transmembrane region" description="Helical" evidence="6">
    <location>
        <begin position="50"/>
        <end position="68"/>
    </location>
</feature>
<dbReference type="GO" id="GO:0032153">
    <property type="term" value="C:cell division site"/>
    <property type="evidence" value="ECO:0007669"/>
    <property type="project" value="TreeGrafter"/>
</dbReference>
<keyword evidence="4 6" id="KW-1133">Transmembrane helix</keyword>
<organism evidence="7 8">
    <name type="scientific">Citroniella saccharovorans</name>
    <dbReference type="NCBI Taxonomy" id="2053367"/>
    <lineage>
        <taxon>Bacteria</taxon>
        <taxon>Bacillati</taxon>
        <taxon>Bacillota</taxon>
        <taxon>Tissierellia</taxon>
        <taxon>Tissierellales</taxon>
        <taxon>Peptoniphilaceae</taxon>
        <taxon>Citroniella</taxon>
    </lineage>
</organism>
<feature type="transmembrane region" description="Helical" evidence="6">
    <location>
        <begin position="133"/>
        <end position="151"/>
    </location>
</feature>
<dbReference type="GO" id="GO:0015648">
    <property type="term" value="F:lipid-linked peptidoglycan transporter activity"/>
    <property type="evidence" value="ECO:0007669"/>
    <property type="project" value="TreeGrafter"/>
</dbReference>
<comment type="caution">
    <text evidence="7">The sequence shown here is derived from an EMBL/GenBank/DDBJ whole genome shotgun (WGS) entry which is preliminary data.</text>
</comment>
<proteinExistence type="predicted"/>
<keyword evidence="2 6" id="KW-0812">Transmembrane</keyword>
<evidence type="ECO:0000313" key="8">
    <source>
        <dbReference type="Proteomes" id="UP001357733"/>
    </source>
</evidence>
<dbReference type="AlphaFoldDB" id="A0AAW9MV93"/>
<feature type="transmembrane region" description="Helical" evidence="6">
    <location>
        <begin position="246"/>
        <end position="264"/>
    </location>
</feature>
<dbReference type="EMBL" id="JAYKOT010000003">
    <property type="protein sequence ID" value="MEB3429693.1"/>
    <property type="molecule type" value="Genomic_DNA"/>
</dbReference>
<comment type="subcellular location">
    <subcellularLocation>
        <location evidence="1">Membrane</location>
        <topology evidence="1">Multi-pass membrane protein</topology>
    </subcellularLocation>
</comment>
<gene>
    <name evidence="7" type="ORF">VLK81_06650</name>
</gene>
<evidence type="ECO:0000256" key="3">
    <source>
        <dbReference type="ARBA" id="ARBA00022960"/>
    </source>
</evidence>
<protein>
    <submittedName>
        <fullName evidence="7">FtsW/RodA/SpoVE family cell cycle protein</fullName>
    </submittedName>
</protein>
<feature type="transmembrane region" description="Helical" evidence="6">
    <location>
        <begin position="75"/>
        <end position="93"/>
    </location>
</feature>
<feature type="transmembrane region" description="Helical" evidence="6">
    <location>
        <begin position="25"/>
        <end position="44"/>
    </location>
</feature>
<dbReference type="GO" id="GO:0008360">
    <property type="term" value="P:regulation of cell shape"/>
    <property type="evidence" value="ECO:0007669"/>
    <property type="project" value="UniProtKB-KW"/>
</dbReference>
<feature type="transmembrane region" description="Helical" evidence="6">
    <location>
        <begin position="171"/>
        <end position="187"/>
    </location>
</feature>
<name>A0AAW9MV93_9FIRM</name>
<accession>A0AAW9MV93</accession>
<reference evidence="7 8" key="1">
    <citation type="submission" date="2024-01" db="EMBL/GenBank/DDBJ databases">
        <title>Complete genome sequence of Citroniella saccharovorans strain M6.X9, isolated from human fecal sample.</title>
        <authorList>
            <person name="Cheng G."/>
            <person name="Westerholm M."/>
            <person name="Schnurer A."/>
        </authorList>
    </citation>
    <scope>NUCLEOTIDE SEQUENCE [LARGE SCALE GENOMIC DNA]</scope>
    <source>
        <strain evidence="7 8">DSM 29873</strain>
    </source>
</reference>
<dbReference type="InterPro" id="IPR001182">
    <property type="entry name" value="FtsW/RodA"/>
</dbReference>
<dbReference type="GO" id="GO:0005886">
    <property type="term" value="C:plasma membrane"/>
    <property type="evidence" value="ECO:0007669"/>
    <property type="project" value="TreeGrafter"/>
</dbReference>
<dbReference type="Proteomes" id="UP001357733">
    <property type="component" value="Unassembled WGS sequence"/>
</dbReference>
<evidence type="ECO:0000256" key="1">
    <source>
        <dbReference type="ARBA" id="ARBA00004141"/>
    </source>
</evidence>
<dbReference type="PANTHER" id="PTHR30474">
    <property type="entry name" value="CELL CYCLE PROTEIN"/>
    <property type="match status" value="1"/>
</dbReference>
<evidence type="ECO:0000256" key="6">
    <source>
        <dbReference type="SAM" id="Phobius"/>
    </source>
</evidence>
<sequence>MKNNNLAFKPLNAYPIKDLATFRKLILTFQILGLLIVIFLYPEISYTSRLIFLFGLTIATFLTLFLVPRVLKGDVYLIYISYMLFSIGSIMIYRLEPSLAIKQVIWMIVGTFAYFITYIILTKLSGWENRIKFYFALTFILFLITIIFGSVHGGAQNWIVIGPISIQPTEFSKILLAFLIASFYSNYDKISKIEFKNKKIGKYFLMASVYIFLGFLFLQAELGTAIIFFALLFLSQFVYDKDYKMLIANFILALVGAVVAYILFDHIKIRVSIWLNPWEDINNTGYQITQSLFRYRFWWLFWIWNRYG</sequence>
<keyword evidence="5 6" id="KW-0472">Membrane</keyword>
<keyword evidence="8" id="KW-1185">Reference proteome</keyword>
<evidence type="ECO:0000256" key="4">
    <source>
        <dbReference type="ARBA" id="ARBA00022989"/>
    </source>
</evidence>
<keyword evidence="3" id="KW-0133">Cell shape</keyword>
<dbReference type="RefSeq" id="WP_324619868.1">
    <property type="nucleotide sequence ID" value="NZ_JAYKOT010000003.1"/>
</dbReference>
<dbReference type="PANTHER" id="PTHR30474:SF3">
    <property type="entry name" value="PEPTIDOGLYCAN GLYCOSYLTRANSFERASE RODA"/>
    <property type="match status" value="1"/>
</dbReference>
<evidence type="ECO:0000256" key="2">
    <source>
        <dbReference type="ARBA" id="ARBA00022692"/>
    </source>
</evidence>
<dbReference type="GO" id="GO:0051301">
    <property type="term" value="P:cell division"/>
    <property type="evidence" value="ECO:0007669"/>
    <property type="project" value="InterPro"/>
</dbReference>
<feature type="transmembrane region" description="Helical" evidence="6">
    <location>
        <begin position="99"/>
        <end position="121"/>
    </location>
</feature>
<feature type="transmembrane region" description="Helical" evidence="6">
    <location>
        <begin position="208"/>
        <end position="234"/>
    </location>
</feature>